<keyword evidence="2" id="KW-1003">Cell membrane</keyword>
<organism evidence="7 8">
    <name type="scientific">Aminivibrio pyruvatiphilus</name>
    <dbReference type="NCBI Taxonomy" id="1005740"/>
    <lineage>
        <taxon>Bacteria</taxon>
        <taxon>Thermotogati</taxon>
        <taxon>Synergistota</taxon>
        <taxon>Synergistia</taxon>
        <taxon>Synergistales</taxon>
        <taxon>Aminobacteriaceae</taxon>
        <taxon>Aminivibrio</taxon>
    </lineage>
</organism>
<feature type="transmembrane region" description="Helical" evidence="6">
    <location>
        <begin position="172"/>
        <end position="191"/>
    </location>
</feature>
<dbReference type="CDD" id="cd06581">
    <property type="entry name" value="TM_PBP1_LivM_like"/>
    <property type="match status" value="1"/>
</dbReference>
<dbReference type="InterPro" id="IPR043428">
    <property type="entry name" value="LivM-like"/>
</dbReference>
<feature type="transmembrane region" description="Helical" evidence="6">
    <location>
        <begin position="6"/>
        <end position="24"/>
    </location>
</feature>
<evidence type="ECO:0000256" key="1">
    <source>
        <dbReference type="ARBA" id="ARBA00004651"/>
    </source>
</evidence>
<feature type="transmembrane region" description="Helical" evidence="6">
    <location>
        <begin position="56"/>
        <end position="77"/>
    </location>
</feature>
<feature type="transmembrane region" description="Helical" evidence="6">
    <location>
        <begin position="246"/>
        <end position="266"/>
    </location>
</feature>
<dbReference type="PANTHER" id="PTHR30482">
    <property type="entry name" value="HIGH-AFFINITY BRANCHED-CHAIN AMINO ACID TRANSPORT SYSTEM PERMEASE"/>
    <property type="match status" value="1"/>
</dbReference>
<feature type="transmembrane region" description="Helical" evidence="6">
    <location>
        <begin position="211"/>
        <end position="234"/>
    </location>
</feature>
<evidence type="ECO:0000256" key="2">
    <source>
        <dbReference type="ARBA" id="ARBA00022475"/>
    </source>
</evidence>
<keyword evidence="5 6" id="KW-0472">Membrane</keyword>
<gene>
    <name evidence="7" type="ORF">C8D99_10259</name>
</gene>
<evidence type="ECO:0000313" key="8">
    <source>
        <dbReference type="Proteomes" id="UP000295066"/>
    </source>
</evidence>
<comment type="subcellular location">
    <subcellularLocation>
        <location evidence="1">Cell membrane</location>
        <topology evidence="1">Multi-pass membrane protein</topology>
    </subcellularLocation>
</comment>
<proteinExistence type="predicted"/>
<dbReference type="OrthoDB" id="9789927at2"/>
<reference evidence="7 8" key="1">
    <citation type="submission" date="2019-03" db="EMBL/GenBank/DDBJ databases">
        <title>Genomic Encyclopedia of Type Strains, Phase IV (KMG-IV): sequencing the most valuable type-strain genomes for metagenomic binning, comparative biology and taxonomic classification.</title>
        <authorList>
            <person name="Goeker M."/>
        </authorList>
    </citation>
    <scope>NUCLEOTIDE SEQUENCE [LARGE SCALE GENOMIC DNA]</scope>
    <source>
        <strain evidence="7 8">DSM 25964</strain>
    </source>
</reference>
<feature type="transmembrane region" description="Helical" evidence="6">
    <location>
        <begin position="31"/>
        <end position="50"/>
    </location>
</feature>
<keyword evidence="4 6" id="KW-1133">Transmembrane helix</keyword>
<feature type="transmembrane region" description="Helical" evidence="6">
    <location>
        <begin position="86"/>
        <end position="103"/>
    </location>
</feature>
<accession>A0A4R8MDP9</accession>
<dbReference type="InterPro" id="IPR001851">
    <property type="entry name" value="ABC_transp_permease"/>
</dbReference>
<sequence>MDYFISTVIFTGIALIGVLGVYLITGLTGLFSLGQAAFMAIGGYVSAVLIRNYSVPVVPAVALAIAAAMLAALLVGLPTVRLRRDYISLVTLGFGEAIVALLNNSANITGGAMGISGIPQLTTLPVVLASVAVCLALVILYKNSKYGRQCLALRSDELAAKSMGINVYRLKLVTFLFAGALTGYSGVLFGFYTTYLEPAAFNWIISAEWTIIVFVGGVNSLTGTVLATILLTGLPEFLRFASEWRVAIYCVIVLLIVNYRTAGIMGEHELSPKSVRRLLSRMKGVRP</sequence>
<dbReference type="PANTHER" id="PTHR30482:SF10">
    <property type="entry name" value="HIGH-AFFINITY BRANCHED-CHAIN AMINO ACID TRANSPORT PROTEIN BRAE"/>
    <property type="match status" value="1"/>
</dbReference>
<feature type="transmembrane region" description="Helical" evidence="6">
    <location>
        <begin position="123"/>
        <end position="141"/>
    </location>
</feature>
<name>A0A4R8MDP9_9BACT</name>
<evidence type="ECO:0000256" key="6">
    <source>
        <dbReference type="SAM" id="Phobius"/>
    </source>
</evidence>
<keyword evidence="3 6" id="KW-0812">Transmembrane</keyword>
<dbReference type="GO" id="GO:0005886">
    <property type="term" value="C:plasma membrane"/>
    <property type="evidence" value="ECO:0007669"/>
    <property type="project" value="UniProtKB-SubCell"/>
</dbReference>
<evidence type="ECO:0000313" key="7">
    <source>
        <dbReference type="EMBL" id="TDY63078.1"/>
    </source>
</evidence>
<keyword evidence="8" id="KW-1185">Reference proteome</keyword>
<dbReference type="Pfam" id="PF02653">
    <property type="entry name" value="BPD_transp_2"/>
    <property type="match status" value="1"/>
</dbReference>
<comment type="caution">
    <text evidence="7">The sequence shown here is derived from an EMBL/GenBank/DDBJ whole genome shotgun (WGS) entry which is preliminary data.</text>
</comment>
<protein>
    <submittedName>
        <fullName evidence="7">Amino acid/amide ABC transporter membrane protein 2 (HAAT family)</fullName>
    </submittedName>
</protein>
<dbReference type="Proteomes" id="UP000295066">
    <property type="component" value="Unassembled WGS sequence"/>
</dbReference>
<dbReference type="GO" id="GO:0015658">
    <property type="term" value="F:branched-chain amino acid transmembrane transporter activity"/>
    <property type="evidence" value="ECO:0007669"/>
    <property type="project" value="InterPro"/>
</dbReference>
<dbReference type="EMBL" id="SORI01000002">
    <property type="protein sequence ID" value="TDY63078.1"/>
    <property type="molecule type" value="Genomic_DNA"/>
</dbReference>
<dbReference type="RefSeq" id="WP_133955899.1">
    <property type="nucleotide sequence ID" value="NZ_SORI01000002.1"/>
</dbReference>
<evidence type="ECO:0000256" key="5">
    <source>
        <dbReference type="ARBA" id="ARBA00023136"/>
    </source>
</evidence>
<dbReference type="AlphaFoldDB" id="A0A4R8MDP9"/>
<evidence type="ECO:0000256" key="4">
    <source>
        <dbReference type="ARBA" id="ARBA00022989"/>
    </source>
</evidence>
<evidence type="ECO:0000256" key="3">
    <source>
        <dbReference type="ARBA" id="ARBA00022692"/>
    </source>
</evidence>